<organism evidence="1 2">
    <name type="scientific">Phyllobacterium zundukense</name>
    <dbReference type="NCBI Taxonomy" id="1867719"/>
    <lineage>
        <taxon>Bacteria</taxon>
        <taxon>Pseudomonadati</taxon>
        <taxon>Pseudomonadota</taxon>
        <taxon>Alphaproteobacteria</taxon>
        <taxon>Hyphomicrobiales</taxon>
        <taxon>Phyllobacteriaceae</taxon>
        <taxon>Phyllobacterium</taxon>
    </lineage>
</organism>
<keyword evidence="2" id="KW-1185">Reference proteome</keyword>
<protein>
    <submittedName>
        <fullName evidence="1">Type II toxin-antitoxin system RelE/ParE family toxin</fullName>
    </submittedName>
</protein>
<dbReference type="EMBL" id="CP104972">
    <property type="protein sequence ID" value="UXN58645.1"/>
    <property type="molecule type" value="Genomic_DNA"/>
</dbReference>
<evidence type="ECO:0000313" key="2">
    <source>
        <dbReference type="Proteomes" id="UP001061991"/>
    </source>
</evidence>
<evidence type="ECO:0000313" key="1">
    <source>
        <dbReference type="EMBL" id="UXN58645.1"/>
    </source>
</evidence>
<name>A0ACD4CYV7_9HYPH</name>
<sequence length="111" mass="12828">MTSKPIIAREKARWDIEGAVDYYLTTAGQGIALQFIDSLERVYRLISAYPASGSLRYSYELNLPGLRFRQLTNYPYLVFYIESEHHVDVWRVLHAQRDIPAWMQESATGNG</sequence>
<geneLocation type="plasmid" evidence="1 2">
    <name>p_unnamed1</name>
</geneLocation>
<reference evidence="1" key="1">
    <citation type="submission" date="2022-09" db="EMBL/GenBank/DDBJ databases">
        <title>Interaction between co-microsymbionts with complementary sets of symbiotic genes in legume-rhizobium systems.</title>
        <authorList>
            <person name="Safronova V."/>
            <person name="Sazanova A."/>
            <person name="Afonin A."/>
            <person name="Chirak E."/>
        </authorList>
    </citation>
    <scope>NUCLEOTIDE SEQUENCE</scope>
    <source>
        <strain evidence="1">A18/3m</strain>
    </source>
</reference>
<dbReference type="Proteomes" id="UP001061991">
    <property type="component" value="Plasmid p_unnamed1"/>
</dbReference>
<accession>A0ACD4CYV7</accession>
<proteinExistence type="predicted"/>
<keyword evidence="1" id="KW-0614">Plasmid</keyword>
<gene>
    <name evidence="1" type="ORF">N8E88_11710</name>
</gene>